<organism evidence="2 3">
    <name type="scientific">Lentinula aciculospora</name>
    <dbReference type="NCBI Taxonomy" id="153920"/>
    <lineage>
        <taxon>Eukaryota</taxon>
        <taxon>Fungi</taxon>
        <taxon>Dikarya</taxon>
        <taxon>Basidiomycota</taxon>
        <taxon>Agaricomycotina</taxon>
        <taxon>Agaricomycetes</taxon>
        <taxon>Agaricomycetidae</taxon>
        <taxon>Agaricales</taxon>
        <taxon>Marasmiineae</taxon>
        <taxon>Omphalotaceae</taxon>
        <taxon>Lentinula</taxon>
    </lineage>
</organism>
<proteinExistence type="predicted"/>
<sequence>MRFITALLPLITLAVHVAATNSQGENGIELGIIRQPRPKFGNPERAPAIPISAVLPAHHGTETATGRFHNLEALQHRPGRGSCSDVLEQAKKKAKAIIAKRIKAPANALIAVVRNSLKDTELEDVGIALACFVLVGAEVGIGAIIIKCNMNVEWCNNHNLTFFAATRRNEVPAPGTDRCEQLTLDHADVCIHPTDKTSASKTLTAMIVGNRPHAKYAALEFMLDR</sequence>
<accession>A0A9W9AR07</accession>
<evidence type="ECO:0000313" key="2">
    <source>
        <dbReference type="EMBL" id="KAJ4488433.1"/>
    </source>
</evidence>
<dbReference type="EMBL" id="JAOTPV010000002">
    <property type="protein sequence ID" value="KAJ4488433.1"/>
    <property type="molecule type" value="Genomic_DNA"/>
</dbReference>
<feature type="chain" id="PRO_5040728234" evidence="1">
    <location>
        <begin position="20"/>
        <end position="225"/>
    </location>
</feature>
<keyword evidence="3" id="KW-1185">Reference proteome</keyword>
<reference evidence="2" key="1">
    <citation type="submission" date="2022-08" db="EMBL/GenBank/DDBJ databases">
        <title>A Global Phylogenomic Analysis of the Shiitake Genus Lentinula.</title>
        <authorList>
            <consortium name="DOE Joint Genome Institute"/>
            <person name="Sierra-Patev S."/>
            <person name="Min B."/>
            <person name="Naranjo-Ortiz M."/>
            <person name="Looney B."/>
            <person name="Konkel Z."/>
            <person name="Slot J.C."/>
            <person name="Sakamoto Y."/>
            <person name="Steenwyk J.L."/>
            <person name="Rokas A."/>
            <person name="Carro J."/>
            <person name="Camarero S."/>
            <person name="Ferreira P."/>
            <person name="Molpeceres G."/>
            <person name="Ruiz-Duenas F.J."/>
            <person name="Serrano A."/>
            <person name="Henrissat B."/>
            <person name="Drula E."/>
            <person name="Hughes K.W."/>
            <person name="Mata J.L."/>
            <person name="Ishikawa N.K."/>
            <person name="Vargas-Isla R."/>
            <person name="Ushijima S."/>
            <person name="Smith C.A."/>
            <person name="Ahrendt S."/>
            <person name="Andreopoulos W."/>
            <person name="He G."/>
            <person name="Labutti K."/>
            <person name="Lipzen A."/>
            <person name="Ng V."/>
            <person name="Riley R."/>
            <person name="Sandor L."/>
            <person name="Barry K."/>
            <person name="Martinez A.T."/>
            <person name="Xiao Y."/>
            <person name="Gibbons J.G."/>
            <person name="Terashima K."/>
            <person name="Grigoriev I.V."/>
            <person name="Hibbett D.S."/>
        </authorList>
    </citation>
    <scope>NUCLEOTIDE SEQUENCE</scope>
    <source>
        <strain evidence="2">JLM2183</strain>
    </source>
</reference>
<dbReference type="OrthoDB" id="2930660at2759"/>
<name>A0A9W9AR07_9AGAR</name>
<dbReference type="AlphaFoldDB" id="A0A9W9AR07"/>
<protein>
    <submittedName>
        <fullName evidence="2">Uncharacterized protein</fullName>
    </submittedName>
</protein>
<comment type="caution">
    <text evidence="2">The sequence shown here is derived from an EMBL/GenBank/DDBJ whole genome shotgun (WGS) entry which is preliminary data.</text>
</comment>
<feature type="signal peptide" evidence="1">
    <location>
        <begin position="1"/>
        <end position="19"/>
    </location>
</feature>
<gene>
    <name evidence="2" type="ORF">J3R30DRAFT_3679810</name>
</gene>
<dbReference type="Proteomes" id="UP001150266">
    <property type="component" value="Unassembled WGS sequence"/>
</dbReference>
<evidence type="ECO:0000313" key="3">
    <source>
        <dbReference type="Proteomes" id="UP001150266"/>
    </source>
</evidence>
<keyword evidence="1" id="KW-0732">Signal</keyword>
<evidence type="ECO:0000256" key="1">
    <source>
        <dbReference type="SAM" id="SignalP"/>
    </source>
</evidence>